<gene>
    <name evidence="7" type="ORF">MESINF_2233</name>
</gene>
<keyword evidence="3 6" id="KW-0812">Transmembrane</keyword>
<organism evidence="7 8">
    <name type="scientific">Mesotoga infera</name>
    <dbReference type="NCBI Taxonomy" id="1236046"/>
    <lineage>
        <taxon>Bacteria</taxon>
        <taxon>Thermotogati</taxon>
        <taxon>Thermotogota</taxon>
        <taxon>Thermotogae</taxon>
        <taxon>Kosmotogales</taxon>
        <taxon>Kosmotogaceae</taxon>
        <taxon>Mesotoga</taxon>
    </lineage>
</organism>
<dbReference type="InterPro" id="IPR050833">
    <property type="entry name" value="Poly_Biosynth_Transport"/>
</dbReference>
<protein>
    <recommendedName>
        <fullName evidence="9">Polysaccharide biosynthesis protein</fullName>
    </recommendedName>
</protein>
<feature type="transmembrane region" description="Helical" evidence="6">
    <location>
        <begin position="46"/>
        <end position="71"/>
    </location>
</feature>
<evidence type="ECO:0000313" key="7">
    <source>
        <dbReference type="EMBL" id="SSC13673.1"/>
    </source>
</evidence>
<dbReference type="Pfam" id="PF01943">
    <property type="entry name" value="Polysacc_synt"/>
    <property type="match status" value="1"/>
</dbReference>
<feature type="transmembrane region" description="Helical" evidence="6">
    <location>
        <begin position="235"/>
        <end position="252"/>
    </location>
</feature>
<dbReference type="EMBL" id="LS974202">
    <property type="protein sequence ID" value="SSC13673.1"/>
    <property type="molecule type" value="Genomic_DNA"/>
</dbReference>
<accession>A0A7Z7LGQ5</accession>
<keyword evidence="2" id="KW-1003">Cell membrane</keyword>
<evidence type="ECO:0000256" key="6">
    <source>
        <dbReference type="SAM" id="Phobius"/>
    </source>
</evidence>
<comment type="subcellular location">
    <subcellularLocation>
        <location evidence="1">Cell membrane</location>
        <topology evidence="1">Multi-pass membrane protein</topology>
    </subcellularLocation>
</comment>
<dbReference type="GO" id="GO:0005886">
    <property type="term" value="C:plasma membrane"/>
    <property type="evidence" value="ECO:0007669"/>
    <property type="project" value="UniProtKB-SubCell"/>
</dbReference>
<proteinExistence type="predicted"/>
<evidence type="ECO:0000256" key="4">
    <source>
        <dbReference type="ARBA" id="ARBA00022989"/>
    </source>
</evidence>
<dbReference type="KEGG" id="minf:MESINF_2233"/>
<dbReference type="PANTHER" id="PTHR30250">
    <property type="entry name" value="PST FAMILY PREDICTED COLANIC ACID TRANSPORTER"/>
    <property type="match status" value="1"/>
</dbReference>
<dbReference type="InterPro" id="IPR002797">
    <property type="entry name" value="Polysacc_synth"/>
</dbReference>
<dbReference type="RefSeq" id="WP_169699796.1">
    <property type="nucleotide sequence ID" value="NZ_LS974202.1"/>
</dbReference>
<feature type="transmembrane region" description="Helical" evidence="6">
    <location>
        <begin position="212"/>
        <end position="229"/>
    </location>
</feature>
<evidence type="ECO:0000256" key="3">
    <source>
        <dbReference type="ARBA" id="ARBA00022692"/>
    </source>
</evidence>
<evidence type="ECO:0000256" key="2">
    <source>
        <dbReference type="ARBA" id="ARBA00022475"/>
    </source>
</evidence>
<feature type="transmembrane region" description="Helical" evidence="6">
    <location>
        <begin position="179"/>
        <end position="200"/>
    </location>
</feature>
<evidence type="ECO:0000256" key="5">
    <source>
        <dbReference type="ARBA" id="ARBA00023136"/>
    </source>
</evidence>
<reference evidence="7 8" key="1">
    <citation type="submission" date="2017-01" db="EMBL/GenBank/DDBJ databases">
        <authorList>
            <person name="Erauso G."/>
        </authorList>
    </citation>
    <scope>NUCLEOTIDE SEQUENCE [LARGE SCALE GENOMIC DNA]</scope>
    <source>
        <strain evidence="7">MESINF1</strain>
    </source>
</reference>
<sequence>MSSSPYRSLGKNTSIFAIGTFGSKVISFFMLPIFTRVLTQADYGKIDIITTSISLLLPLLILNIVEAVFRFTLDKGSLEEKQAIFTSALTVGTVGFLFLLFFIPICIPFGLSGQLLAAFPALFLVDIIHGITKVLIRAEQRLRLYAVSDIINIAVFVVMGILLVAFFRMGVIGYLISQMIGVTVSTAALFLFGSVGKYILPSALTVVQIKVMIKYSLPLVPNALAWWIITASDRYMLAFFLGFSSTGIYSVAHKFPMLPVLRCILSGMENILDRSFNSPERKQFYSNIFRVLCVLMFLGTIAFAIILRLFIIIMTGEGFQEAWRFVPFLILGTVFHSFSQFLWCRLSYRKEDWWGLQNIWYWCSSKYYCESSLDSVNRNSSSLDFYCNRIFLNVDCQAD</sequence>
<feature type="transmembrane region" description="Helical" evidence="6">
    <location>
        <begin position="288"/>
        <end position="313"/>
    </location>
</feature>
<feature type="transmembrane region" description="Helical" evidence="6">
    <location>
        <begin position="144"/>
        <end position="167"/>
    </location>
</feature>
<keyword evidence="8" id="KW-1185">Reference proteome</keyword>
<evidence type="ECO:0008006" key="9">
    <source>
        <dbReference type="Google" id="ProtNLM"/>
    </source>
</evidence>
<feature type="transmembrane region" description="Helical" evidence="6">
    <location>
        <begin position="12"/>
        <end position="34"/>
    </location>
</feature>
<feature type="transmembrane region" description="Helical" evidence="6">
    <location>
        <begin position="83"/>
        <end position="105"/>
    </location>
</feature>
<name>A0A7Z7LGQ5_9BACT</name>
<dbReference type="AlphaFoldDB" id="A0A7Z7LGQ5"/>
<evidence type="ECO:0000313" key="8">
    <source>
        <dbReference type="Proteomes" id="UP000250796"/>
    </source>
</evidence>
<feature type="transmembrane region" description="Helical" evidence="6">
    <location>
        <begin position="325"/>
        <end position="344"/>
    </location>
</feature>
<evidence type="ECO:0000256" key="1">
    <source>
        <dbReference type="ARBA" id="ARBA00004651"/>
    </source>
</evidence>
<dbReference type="PANTHER" id="PTHR30250:SF11">
    <property type="entry name" value="O-ANTIGEN TRANSPORTER-RELATED"/>
    <property type="match status" value="1"/>
</dbReference>
<keyword evidence="5 6" id="KW-0472">Membrane</keyword>
<dbReference type="Proteomes" id="UP000250796">
    <property type="component" value="Chromosome MESINF"/>
</dbReference>
<keyword evidence="4 6" id="KW-1133">Transmembrane helix</keyword>
<feature type="transmembrane region" description="Helical" evidence="6">
    <location>
        <begin position="111"/>
        <end position="132"/>
    </location>
</feature>